<evidence type="ECO:0000256" key="3">
    <source>
        <dbReference type="ARBA" id="ARBA00022692"/>
    </source>
</evidence>
<evidence type="ECO:0000259" key="7">
    <source>
        <dbReference type="PROSITE" id="PS50850"/>
    </source>
</evidence>
<sequence>MTMASATTVHSVEEENASWVPMITIALGQMIMSFNVASLPVALGGMVNSFGVPPTTVATGIVAYSMLVAGFVMLGAKLTQRYGATHVFRVAVAVFGAAQVLMTFSPNADLMITAQSLSGAAGAVIVPSLVALIAENYKGRQQATAVGALGSARAAAGVLAFVIGGTLGTFIGWRPAFGILIAVSAVVFLLSFRLKPDEARPEVRIDFVGVILAAAAIILISFGFNNLNRWGLGLAGPNAPFDLFGISPAPIMIVVGIVLGQGFLSWTHRQQAAGKTPLLALEVIDSPQERAAVYAMFAVVALEAMLNFSVPLYIQIVQGRTPLATTIAMMPFNLTVFFAAMLIVRFYGRFTPRQIGRYGFILCTVALLWLAFVVRNDWSAVPVLLGLVIFGIGQGSLVTLLFNVLVTASPKELAGDVGSLRGTTNNLAAAVGTAVAGALLVGLLSAAVLRTIAENPKLPPEIQAQLDLDNITFISNDRLQSVMEQTTASPAQVAEAVRVNTVVRLRALKIGLLIMAGVALLAIFPAGKLPNFLPGEIPDPAPRKRGRNEQQS</sequence>
<feature type="transmembrane region" description="Helical" evidence="6">
    <location>
        <begin position="204"/>
        <end position="224"/>
    </location>
</feature>
<feature type="transmembrane region" description="Helical" evidence="6">
    <location>
        <begin position="55"/>
        <end position="74"/>
    </location>
</feature>
<evidence type="ECO:0000313" key="8">
    <source>
        <dbReference type="EMBL" id="APG10034.1"/>
    </source>
</evidence>
<reference evidence="8 9" key="1">
    <citation type="submission" date="2016-11" db="EMBL/GenBank/DDBJ databases">
        <title>Complete Genome Sequence of Bradyrhizobium sp. strain J5, an isolated from soybean nodule in Hokkaido.</title>
        <authorList>
            <person name="Kanehara K."/>
        </authorList>
    </citation>
    <scope>NUCLEOTIDE SEQUENCE [LARGE SCALE GENOMIC DNA]</scope>
    <source>
        <strain evidence="8 9">J5</strain>
    </source>
</reference>
<feature type="transmembrane region" description="Helical" evidence="6">
    <location>
        <begin position="244"/>
        <end position="266"/>
    </location>
</feature>
<dbReference type="Gene3D" id="1.20.1250.20">
    <property type="entry name" value="MFS general substrate transporter like domains"/>
    <property type="match status" value="2"/>
</dbReference>
<gene>
    <name evidence="8" type="ORF">BKD09_17040</name>
</gene>
<feature type="transmembrane region" description="Helical" evidence="6">
    <location>
        <begin position="20"/>
        <end position="43"/>
    </location>
</feature>
<dbReference type="SUPFAM" id="SSF103473">
    <property type="entry name" value="MFS general substrate transporter"/>
    <property type="match status" value="1"/>
</dbReference>
<feature type="transmembrane region" description="Helical" evidence="6">
    <location>
        <begin position="110"/>
        <end position="134"/>
    </location>
</feature>
<feature type="transmembrane region" description="Helical" evidence="6">
    <location>
        <begin position="86"/>
        <end position="104"/>
    </location>
</feature>
<dbReference type="EMBL" id="CP017637">
    <property type="protein sequence ID" value="APG10034.1"/>
    <property type="molecule type" value="Genomic_DNA"/>
</dbReference>
<keyword evidence="3 6" id="KW-0812">Transmembrane</keyword>
<dbReference type="CDD" id="cd17321">
    <property type="entry name" value="MFS_MMR_MDR_like"/>
    <property type="match status" value="1"/>
</dbReference>
<feature type="transmembrane region" description="Helical" evidence="6">
    <location>
        <begin position="291"/>
        <end position="314"/>
    </location>
</feature>
<dbReference type="Pfam" id="PF07690">
    <property type="entry name" value="MFS_1"/>
    <property type="match status" value="1"/>
</dbReference>
<feature type="transmembrane region" description="Helical" evidence="6">
    <location>
        <begin position="146"/>
        <end position="167"/>
    </location>
</feature>
<dbReference type="AlphaFoldDB" id="A0A1L3F9T1"/>
<keyword evidence="5 6" id="KW-0472">Membrane</keyword>
<dbReference type="RefSeq" id="WP_223153932.1">
    <property type="nucleotide sequence ID" value="NZ_CP017637.1"/>
</dbReference>
<dbReference type="GO" id="GO:0022857">
    <property type="term" value="F:transmembrane transporter activity"/>
    <property type="evidence" value="ECO:0007669"/>
    <property type="project" value="InterPro"/>
</dbReference>
<dbReference type="InterPro" id="IPR036259">
    <property type="entry name" value="MFS_trans_sf"/>
</dbReference>
<feature type="transmembrane region" description="Helical" evidence="6">
    <location>
        <begin position="326"/>
        <end position="348"/>
    </location>
</feature>
<feature type="transmembrane region" description="Helical" evidence="6">
    <location>
        <begin position="427"/>
        <end position="449"/>
    </location>
</feature>
<evidence type="ECO:0000256" key="1">
    <source>
        <dbReference type="ARBA" id="ARBA00004141"/>
    </source>
</evidence>
<evidence type="ECO:0000256" key="5">
    <source>
        <dbReference type="ARBA" id="ARBA00023136"/>
    </source>
</evidence>
<accession>A0A1L3F9T1</accession>
<evidence type="ECO:0000256" key="6">
    <source>
        <dbReference type="SAM" id="Phobius"/>
    </source>
</evidence>
<evidence type="ECO:0000313" key="9">
    <source>
        <dbReference type="Proteomes" id="UP000181962"/>
    </source>
</evidence>
<dbReference type="PANTHER" id="PTHR42718">
    <property type="entry name" value="MAJOR FACILITATOR SUPERFAMILY MULTIDRUG TRANSPORTER MFSC"/>
    <property type="match status" value="1"/>
</dbReference>
<name>A0A1L3F9T1_BRAJP</name>
<dbReference type="InterPro" id="IPR020846">
    <property type="entry name" value="MFS_dom"/>
</dbReference>
<dbReference type="Proteomes" id="UP000181962">
    <property type="component" value="Chromosome"/>
</dbReference>
<dbReference type="InterPro" id="IPR011701">
    <property type="entry name" value="MFS"/>
</dbReference>
<protein>
    <submittedName>
        <fullName evidence="8">MFS transporter</fullName>
    </submittedName>
</protein>
<feature type="transmembrane region" description="Helical" evidence="6">
    <location>
        <begin position="507"/>
        <end position="524"/>
    </location>
</feature>
<evidence type="ECO:0000256" key="4">
    <source>
        <dbReference type="ARBA" id="ARBA00022989"/>
    </source>
</evidence>
<dbReference type="PROSITE" id="PS50850">
    <property type="entry name" value="MFS"/>
    <property type="match status" value="1"/>
</dbReference>
<organism evidence="8 9">
    <name type="scientific">Bradyrhizobium japonicum</name>
    <dbReference type="NCBI Taxonomy" id="375"/>
    <lineage>
        <taxon>Bacteria</taxon>
        <taxon>Pseudomonadati</taxon>
        <taxon>Pseudomonadota</taxon>
        <taxon>Alphaproteobacteria</taxon>
        <taxon>Hyphomicrobiales</taxon>
        <taxon>Nitrobacteraceae</taxon>
        <taxon>Bradyrhizobium</taxon>
    </lineage>
</organism>
<dbReference type="GO" id="GO:0016020">
    <property type="term" value="C:membrane"/>
    <property type="evidence" value="ECO:0007669"/>
    <property type="project" value="UniProtKB-SubCell"/>
</dbReference>
<evidence type="ECO:0000256" key="2">
    <source>
        <dbReference type="ARBA" id="ARBA00022448"/>
    </source>
</evidence>
<keyword evidence="4 6" id="KW-1133">Transmembrane helix</keyword>
<feature type="transmembrane region" description="Helical" evidence="6">
    <location>
        <begin position="173"/>
        <end position="192"/>
    </location>
</feature>
<feature type="transmembrane region" description="Helical" evidence="6">
    <location>
        <begin position="380"/>
        <end position="406"/>
    </location>
</feature>
<dbReference type="PANTHER" id="PTHR42718:SF9">
    <property type="entry name" value="MAJOR FACILITATOR SUPERFAMILY MULTIDRUG TRANSPORTER MFSC"/>
    <property type="match status" value="1"/>
</dbReference>
<feature type="domain" description="Major facilitator superfamily (MFS) profile" evidence="7">
    <location>
        <begin position="21"/>
        <end position="463"/>
    </location>
</feature>
<keyword evidence="2" id="KW-0813">Transport</keyword>
<proteinExistence type="predicted"/>
<feature type="transmembrane region" description="Helical" evidence="6">
    <location>
        <begin position="355"/>
        <end position="374"/>
    </location>
</feature>
<comment type="subcellular location">
    <subcellularLocation>
        <location evidence="1">Membrane</location>
        <topology evidence="1">Multi-pass membrane protein</topology>
    </subcellularLocation>
</comment>